<evidence type="ECO:0000256" key="2">
    <source>
        <dbReference type="ARBA" id="ARBA00023015"/>
    </source>
</evidence>
<dbReference type="Pfam" id="PF00126">
    <property type="entry name" value="HTH_1"/>
    <property type="match status" value="1"/>
</dbReference>
<dbReference type="InterPro" id="IPR036390">
    <property type="entry name" value="WH_DNA-bd_sf"/>
</dbReference>
<dbReference type="InterPro" id="IPR005119">
    <property type="entry name" value="LysR_subst-bd"/>
</dbReference>
<dbReference type="SUPFAM" id="SSF46785">
    <property type="entry name" value="Winged helix' DNA-binding domain"/>
    <property type="match status" value="1"/>
</dbReference>
<dbReference type="InterPro" id="IPR000847">
    <property type="entry name" value="LysR_HTH_N"/>
</dbReference>
<dbReference type="CDD" id="cd08421">
    <property type="entry name" value="PBP2_LTTR_like_1"/>
    <property type="match status" value="1"/>
</dbReference>
<dbReference type="InterPro" id="IPR036388">
    <property type="entry name" value="WH-like_DNA-bd_sf"/>
</dbReference>
<protein>
    <submittedName>
        <fullName evidence="6">LysR family transcriptional regulator</fullName>
    </submittedName>
</protein>
<dbReference type="GO" id="GO:0003700">
    <property type="term" value="F:DNA-binding transcription factor activity"/>
    <property type="evidence" value="ECO:0007669"/>
    <property type="project" value="InterPro"/>
</dbReference>
<dbReference type="GO" id="GO:0003677">
    <property type="term" value="F:DNA binding"/>
    <property type="evidence" value="ECO:0007669"/>
    <property type="project" value="UniProtKB-KW"/>
</dbReference>
<dbReference type="PANTHER" id="PTHR30419:SF2">
    <property type="entry name" value="LYSR FAMILY TRANSCRIPTIONAL REGULATOR"/>
    <property type="match status" value="1"/>
</dbReference>
<evidence type="ECO:0000256" key="3">
    <source>
        <dbReference type="ARBA" id="ARBA00023125"/>
    </source>
</evidence>
<accession>A0A934Q3P2</accession>
<keyword evidence="4" id="KW-0804">Transcription</keyword>
<gene>
    <name evidence="6" type="ORF">I8E28_16875</name>
</gene>
<proteinExistence type="inferred from homology"/>
<comment type="caution">
    <text evidence="6">The sequence shown here is derived from an EMBL/GenBank/DDBJ whole genome shotgun (WGS) entry which is preliminary data.</text>
</comment>
<sequence length="314" mass="34330">MQSTERSFARRLDLTSLQLFVAVCEAGSIGRAAGQEFIAASAVSKRLSDLEAALGTPLLYRRPRGVELTPAGETFLHHARSVLFSLERMQGELSEFAQGVRGHVRIHANLSAIVQFLPEDLAGFARRHPQVKLDLEEHVSAEVVRAVRDGDADVGICNTTGALADLQVRRYRQDRLVVAVPRGHPLAAYDAVWYADTLDHDQIGMSGNSAIDVAMRRAAAAAGKDIPLRVRVTGLDALCRMVHNRLGIGLLPDRAFELLRGVGDLQAVPLRDDWAVRDIDLLARDFDALPVTARMLVDHLCATADPLLDDRRAA</sequence>
<dbReference type="SUPFAM" id="SSF53850">
    <property type="entry name" value="Periplasmic binding protein-like II"/>
    <property type="match status" value="1"/>
</dbReference>
<organism evidence="6 7">
    <name type="scientific">Ramlibacter algicola</name>
    <dbReference type="NCBI Taxonomy" id="2795217"/>
    <lineage>
        <taxon>Bacteria</taxon>
        <taxon>Pseudomonadati</taxon>
        <taxon>Pseudomonadota</taxon>
        <taxon>Betaproteobacteria</taxon>
        <taxon>Burkholderiales</taxon>
        <taxon>Comamonadaceae</taxon>
        <taxon>Ramlibacter</taxon>
    </lineage>
</organism>
<dbReference type="Pfam" id="PF03466">
    <property type="entry name" value="LysR_substrate"/>
    <property type="match status" value="1"/>
</dbReference>
<feature type="domain" description="HTH lysR-type" evidence="5">
    <location>
        <begin position="12"/>
        <end position="69"/>
    </location>
</feature>
<dbReference type="FunFam" id="1.10.10.10:FF:000001">
    <property type="entry name" value="LysR family transcriptional regulator"/>
    <property type="match status" value="1"/>
</dbReference>
<evidence type="ECO:0000313" key="7">
    <source>
        <dbReference type="Proteomes" id="UP000617041"/>
    </source>
</evidence>
<keyword evidence="3" id="KW-0238">DNA-binding</keyword>
<dbReference type="GO" id="GO:0005829">
    <property type="term" value="C:cytosol"/>
    <property type="evidence" value="ECO:0007669"/>
    <property type="project" value="TreeGrafter"/>
</dbReference>
<dbReference type="PROSITE" id="PS50931">
    <property type="entry name" value="HTH_LYSR"/>
    <property type="match status" value="1"/>
</dbReference>
<evidence type="ECO:0000313" key="6">
    <source>
        <dbReference type="EMBL" id="MBK0394278.1"/>
    </source>
</evidence>
<evidence type="ECO:0000259" key="5">
    <source>
        <dbReference type="PROSITE" id="PS50931"/>
    </source>
</evidence>
<dbReference type="Proteomes" id="UP000617041">
    <property type="component" value="Unassembled WGS sequence"/>
</dbReference>
<reference evidence="6" key="1">
    <citation type="submission" date="2020-12" db="EMBL/GenBank/DDBJ databases">
        <title>Ramlibacter sp. nov., isolated from a freshwater alga, Cryptomonas.</title>
        <authorList>
            <person name="Kim H.M."/>
            <person name="Jeon C.O."/>
        </authorList>
    </citation>
    <scope>NUCLEOTIDE SEQUENCE</scope>
    <source>
        <strain evidence="6">CrO1</strain>
    </source>
</reference>
<comment type="similarity">
    <text evidence="1">Belongs to the LysR transcriptional regulatory family.</text>
</comment>
<evidence type="ECO:0000256" key="1">
    <source>
        <dbReference type="ARBA" id="ARBA00009437"/>
    </source>
</evidence>
<dbReference type="EMBL" id="JAEDAO010000001">
    <property type="protein sequence ID" value="MBK0394278.1"/>
    <property type="molecule type" value="Genomic_DNA"/>
</dbReference>
<name>A0A934Q3P2_9BURK</name>
<keyword evidence="2" id="KW-0805">Transcription regulation</keyword>
<dbReference type="Gene3D" id="3.40.190.290">
    <property type="match status" value="1"/>
</dbReference>
<dbReference type="Gene3D" id="1.10.10.10">
    <property type="entry name" value="Winged helix-like DNA-binding domain superfamily/Winged helix DNA-binding domain"/>
    <property type="match status" value="1"/>
</dbReference>
<dbReference type="RefSeq" id="WP_200789277.1">
    <property type="nucleotide sequence ID" value="NZ_JAEDAO010000001.1"/>
</dbReference>
<evidence type="ECO:0000256" key="4">
    <source>
        <dbReference type="ARBA" id="ARBA00023163"/>
    </source>
</evidence>
<dbReference type="AlphaFoldDB" id="A0A934Q3P2"/>
<keyword evidence="7" id="KW-1185">Reference proteome</keyword>
<dbReference type="PANTHER" id="PTHR30419">
    <property type="entry name" value="HTH-TYPE TRANSCRIPTIONAL REGULATOR YBHD"/>
    <property type="match status" value="1"/>
</dbReference>
<dbReference type="InterPro" id="IPR050950">
    <property type="entry name" value="HTH-type_LysR_regulators"/>
</dbReference>